<dbReference type="Proteomes" id="UP000029859">
    <property type="component" value="Unassembled WGS sequence"/>
</dbReference>
<reference evidence="1 2" key="1">
    <citation type="submission" date="2014-09" db="EMBL/GenBank/DDBJ databases">
        <title>Draft genome sequence of an obligately methylotrophic methanogen, Methanococcoides methylutens, isolated from marine sediment.</title>
        <authorList>
            <person name="Guan Y."/>
            <person name="Ngugi D.K."/>
            <person name="Blom J."/>
            <person name="Ali S."/>
            <person name="Ferry J.G."/>
            <person name="Stingl U."/>
        </authorList>
    </citation>
    <scope>NUCLEOTIDE SEQUENCE [LARGE SCALE GENOMIC DNA]</scope>
    <source>
        <strain evidence="1 2">DSM 2657</strain>
    </source>
</reference>
<dbReference type="PANTHER" id="PTHR42195">
    <property type="entry name" value="UCP015877 FAMILY PROTEIN"/>
    <property type="match status" value="1"/>
</dbReference>
<dbReference type="Pfam" id="PF19769">
    <property type="entry name" value="CPxCG_zf"/>
    <property type="match status" value="1"/>
</dbReference>
<evidence type="ECO:0000313" key="2">
    <source>
        <dbReference type="Proteomes" id="UP000029859"/>
    </source>
</evidence>
<sequence length="216" mass="24413">MTEEIIVVCPMCSPKDAVGHDVLRPGQNPVVQCHECGAVHPATIEEKKPVKVKVIVSKDDVSFTLHTDIDAGEMIYIDDELVVDDEEADEVYPIIVTAIESGGRRLDREEIENIDVIWGRATDEVTTKISIKVRNGSTSVEKRVPGEFEFVVGQNYNAERKDFHITKIKIRDGGFQSRKGDRVPAKYIKRIFATEAHKRGWGEAKTSWSSKREERY</sequence>
<keyword evidence="2" id="KW-1185">Reference proteome</keyword>
<evidence type="ECO:0008006" key="3">
    <source>
        <dbReference type="Google" id="ProtNLM"/>
    </source>
</evidence>
<protein>
    <recommendedName>
        <fullName evidence="3">Zn-finger protein</fullName>
    </recommendedName>
</protein>
<evidence type="ECO:0000313" key="1">
    <source>
        <dbReference type="EMBL" id="KGK99039.1"/>
    </source>
</evidence>
<dbReference type="PANTHER" id="PTHR42195:SF1">
    <property type="entry name" value="ZINC FINGER PROTEIN"/>
    <property type="match status" value="1"/>
</dbReference>
<dbReference type="EMBL" id="JRHO01000009">
    <property type="protein sequence ID" value="KGK99039.1"/>
    <property type="molecule type" value="Genomic_DNA"/>
</dbReference>
<accession>A0A099T2D5</accession>
<organism evidence="1 2">
    <name type="scientific">Methanococcoides methylutens</name>
    <dbReference type="NCBI Taxonomy" id="2226"/>
    <lineage>
        <taxon>Archaea</taxon>
        <taxon>Methanobacteriati</taxon>
        <taxon>Methanobacteriota</taxon>
        <taxon>Stenosarchaea group</taxon>
        <taxon>Methanomicrobia</taxon>
        <taxon>Methanosarcinales</taxon>
        <taxon>Methanosarcinaceae</taxon>
        <taxon>Methanococcoides</taxon>
    </lineage>
</organism>
<dbReference type="AlphaFoldDB" id="A0A099T2D5"/>
<proteinExistence type="predicted"/>
<name>A0A099T2D5_METMT</name>
<dbReference type="RefSeq" id="WP_048193467.1">
    <property type="nucleotide sequence ID" value="NZ_CAAGSM010000002.1"/>
</dbReference>
<dbReference type="OrthoDB" id="23364at2157"/>
<dbReference type="InterPro" id="IPR012041">
    <property type="entry name" value="Znf_CPxCG-like"/>
</dbReference>
<comment type="caution">
    <text evidence="1">The sequence shown here is derived from an EMBL/GenBank/DDBJ whole genome shotgun (WGS) entry which is preliminary data.</text>
</comment>
<gene>
    <name evidence="1" type="ORF">LI82_03120</name>
</gene>
<dbReference type="PIRSF" id="PIRSF015877">
    <property type="entry name" value="UCP015877"/>
    <property type="match status" value="1"/>
</dbReference>